<dbReference type="EMBL" id="MBTF01000007">
    <property type="protein sequence ID" value="OOQ60336.1"/>
    <property type="molecule type" value="Genomic_DNA"/>
</dbReference>
<protein>
    <recommendedName>
        <fullName evidence="3">Fibronectin type III-like domain-containing protein</fullName>
    </recommendedName>
</protein>
<dbReference type="OrthoDB" id="799874at2"/>
<keyword evidence="5" id="KW-1185">Reference proteome</keyword>
<sequence length="163" mass="18051">MAANPIFFSADLQNSFFAFIDAASEQTGFFDKPDPLWAFGYGLSYTNFKYRSCTLTDSVVAADGTIQVEVEVENTGARDGKELVQLYIRDKVSSVATPVMQLKAFKKELIKAGKTARIKLEVPVAELGLYNDKMQYVVEPGEFDIQVGSSCDNIAFHKTLLVK</sequence>
<dbReference type="RefSeq" id="WP_078347614.1">
    <property type="nucleotide sequence ID" value="NZ_MBTF01000007.1"/>
</dbReference>
<dbReference type="InterPro" id="IPR026891">
    <property type="entry name" value="Fn3-like"/>
</dbReference>
<proteinExistence type="inferred from homology"/>
<dbReference type="SMART" id="SM01217">
    <property type="entry name" value="Fn3_like"/>
    <property type="match status" value="1"/>
</dbReference>
<evidence type="ECO:0000256" key="2">
    <source>
        <dbReference type="ARBA" id="ARBA00022801"/>
    </source>
</evidence>
<dbReference type="STRING" id="1792845.BC343_25255"/>
<dbReference type="GO" id="GO:0008422">
    <property type="term" value="F:beta-glucosidase activity"/>
    <property type="evidence" value="ECO:0007669"/>
    <property type="project" value="UniProtKB-ARBA"/>
</dbReference>
<reference evidence="4 5" key="1">
    <citation type="submission" date="2016-07" db="EMBL/GenBank/DDBJ databases">
        <title>Genomic analysis of zinc-resistant bacterium Mucilaginibacter pedocola TBZ30.</title>
        <authorList>
            <person name="Huang J."/>
            <person name="Tang J."/>
        </authorList>
    </citation>
    <scope>NUCLEOTIDE SEQUENCE [LARGE SCALE GENOMIC DNA]</scope>
    <source>
        <strain evidence="4 5">TBZ30</strain>
    </source>
</reference>
<dbReference type="PANTHER" id="PTHR42715:SF10">
    <property type="entry name" value="BETA-GLUCOSIDASE"/>
    <property type="match status" value="1"/>
</dbReference>
<comment type="caution">
    <text evidence="4">The sequence shown here is derived from an EMBL/GenBank/DDBJ whole genome shotgun (WGS) entry which is preliminary data.</text>
</comment>
<evidence type="ECO:0000313" key="4">
    <source>
        <dbReference type="EMBL" id="OOQ60336.1"/>
    </source>
</evidence>
<dbReference type="AlphaFoldDB" id="A0A1S9PH97"/>
<evidence type="ECO:0000256" key="1">
    <source>
        <dbReference type="ARBA" id="ARBA00005336"/>
    </source>
</evidence>
<feature type="domain" description="Fibronectin type III-like" evidence="3">
    <location>
        <begin position="82"/>
        <end position="151"/>
    </location>
</feature>
<evidence type="ECO:0000259" key="3">
    <source>
        <dbReference type="SMART" id="SM01217"/>
    </source>
</evidence>
<dbReference type="InterPro" id="IPR050288">
    <property type="entry name" value="Cellulose_deg_GH3"/>
</dbReference>
<dbReference type="Gene3D" id="2.60.40.10">
    <property type="entry name" value="Immunoglobulins"/>
    <property type="match status" value="1"/>
</dbReference>
<keyword evidence="2" id="KW-0378">Hydrolase</keyword>
<dbReference type="Proteomes" id="UP000189739">
    <property type="component" value="Unassembled WGS sequence"/>
</dbReference>
<evidence type="ECO:0000313" key="5">
    <source>
        <dbReference type="Proteomes" id="UP000189739"/>
    </source>
</evidence>
<name>A0A1S9PH97_9SPHI</name>
<accession>A0A1S9PH97</accession>
<organism evidence="4 5">
    <name type="scientific">Mucilaginibacter pedocola</name>
    <dbReference type="NCBI Taxonomy" id="1792845"/>
    <lineage>
        <taxon>Bacteria</taxon>
        <taxon>Pseudomonadati</taxon>
        <taxon>Bacteroidota</taxon>
        <taxon>Sphingobacteriia</taxon>
        <taxon>Sphingobacteriales</taxon>
        <taxon>Sphingobacteriaceae</taxon>
        <taxon>Mucilaginibacter</taxon>
    </lineage>
</organism>
<dbReference type="FunFam" id="2.60.40.10:FF:000495">
    <property type="entry name" value="Periplasmic beta-glucosidase"/>
    <property type="match status" value="1"/>
</dbReference>
<dbReference type="PANTHER" id="PTHR42715">
    <property type="entry name" value="BETA-GLUCOSIDASE"/>
    <property type="match status" value="1"/>
</dbReference>
<comment type="similarity">
    <text evidence="1">Belongs to the glycosyl hydrolase 3 family.</text>
</comment>
<dbReference type="Pfam" id="PF14310">
    <property type="entry name" value="Fn3-like"/>
    <property type="match status" value="1"/>
</dbReference>
<gene>
    <name evidence="4" type="ORF">BC343_25255</name>
</gene>
<dbReference type="InterPro" id="IPR013783">
    <property type="entry name" value="Ig-like_fold"/>
</dbReference>